<gene>
    <name evidence="1" type="ORF">IZU98_10515</name>
</gene>
<dbReference type="EMBL" id="CP064946">
    <property type="protein sequence ID" value="QPH51080.1"/>
    <property type="molecule type" value="Genomic_DNA"/>
</dbReference>
<sequence>MTIEAETLAQLAQALKAQGARLIADLTFIRAPYRCGKRWVCNVVRRKTARKPALLQ</sequence>
<accession>A0A7S9LBH3</accession>
<dbReference type="Proteomes" id="UP000594430">
    <property type="component" value="Chromosome"/>
</dbReference>
<protein>
    <submittedName>
        <fullName evidence="1">Uncharacterized protein</fullName>
    </submittedName>
</protein>
<evidence type="ECO:0000313" key="1">
    <source>
        <dbReference type="EMBL" id="QPH51080.1"/>
    </source>
</evidence>
<name>A0A7S9LBH3_9PSED</name>
<organism evidence="1 2">
    <name type="scientific">Pseudomonas fulva</name>
    <dbReference type="NCBI Taxonomy" id="47880"/>
    <lineage>
        <taxon>Bacteria</taxon>
        <taxon>Pseudomonadati</taxon>
        <taxon>Pseudomonadota</taxon>
        <taxon>Gammaproteobacteria</taxon>
        <taxon>Pseudomonadales</taxon>
        <taxon>Pseudomonadaceae</taxon>
        <taxon>Pseudomonas</taxon>
    </lineage>
</organism>
<dbReference type="GeneID" id="93442124"/>
<dbReference type="RefSeq" id="WP_023533860.1">
    <property type="nucleotide sequence ID" value="NZ_BQHM01000033.1"/>
</dbReference>
<reference evidence="1 2" key="1">
    <citation type="submission" date="2020-11" db="EMBL/GenBank/DDBJ databases">
        <title>Pseudomonas fulva producing VIM-24.</title>
        <authorList>
            <person name="Liu S."/>
        </authorList>
    </citation>
    <scope>NUCLEOTIDE SEQUENCE [LARGE SCALE GENOMIC DNA]</scope>
    <source>
        <strain evidence="1 2">ZDHY414</strain>
    </source>
</reference>
<proteinExistence type="predicted"/>
<dbReference type="AlphaFoldDB" id="A0A7S9LBH3"/>
<evidence type="ECO:0000313" key="2">
    <source>
        <dbReference type="Proteomes" id="UP000594430"/>
    </source>
</evidence>